<dbReference type="KEGG" id="zal:AZF00_18240"/>
<evidence type="ECO:0000313" key="2">
    <source>
        <dbReference type="Proteomes" id="UP000074119"/>
    </source>
</evidence>
<reference evidence="1 2" key="1">
    <citation type="submission" date="2015-12" db="EMBL/GenBank/DDBJ databases">
        <authorList>
            <person name="Shamseldin A."/>
            <person name="Moawad H."/>
            <person name="Abd El-Rahim W.M."/>
            <person name="Sadowsky M.J."/>
        </authorList>
    </citation>
    <scope>NUCLEOTIDE SEQUENCE [LARGE SCALE GENOMIC DNA]</scope>
    <source>
        <strain evidence="1 2">SM2</strain>
    </source>
</reference>
<accession>A0A127MA47</accession>
<dbReference type="AlphaFoldDB" id="A0A127MA47"/>
<protein>
    <recommendedName>
        <fullName evidence="3">Serine aminopeptidase S33 domain-containing protein</fullName>
    </recommendedName>
</protein>
<dbReference type="SUPFAM" id="SSF53474">
    <property type="entry name" value="alpha/beta-Hydrolases"/>
    <property type="match status" value="1"/>
</dbReference>
<evidence type="ECO:0000313" key="1">
    <source>
        <dbReference type="EMBL" id="AMO70123.1"/>
    </source>
</evidence>
<dbReference type="STRING" id="1470434.AZF00_18240"/>
<dbReference type="Gene3D" id="3.40.50.1820">
    <property type="entry name" value="alpha/beta hydrolase"/>
    <property type="match status" value="1"/>
</dbReference>
<proteinExistence type="predicted"/>
<organism evidence="1 2">
    <name type="scientific">Zhongshania aliphaticivorans</name>
    <dbReference type="NCBI Taxonomy" id="1470434"/>
    <lineage>
        <taxon>Bacteria</taxon>
        <taxon>Pseudomonadati</taxon>
        <taxon>Pseudomonadota</taxon>
        <taxon>Gammaproteobacteria</taxon>
        <taxon>Cellvibrionales</taxon>
        <taxon>Spongiibacteraceae</taxon>
        <taxon>Zhongshania</taxon>
    </lineage>
</organism>
<dbReference type="Proteomes" id="UP000074119">
    <property type="component" value="Chromosome"/>
</dbReference>
<dbReference type="InterPro" id="IPR029058">
    <property type="entry name" value="AB_hydrolase_fold"/>
</dbReference>
<dbReference type="PROSITE" id="PS51257">
    <property type="entry name" value="PROKAR_LIPOPROTEIN"/>
    <property type="match status" value="1"/>
</dbReference>
<evidence type="ECO:0008006" key="3">
    <source>
        <dbReference type="Google" id="ProtNLM"/>
    </source>
</evidence>
<sequence length="389" mass="41122">MGESMKYPHIIILGLIATLGACGGSTSSSSSSSSSSSASYVTEAFTTNAAADLAAFNIAGPMDINPLCVPDTASNLPLPEGLLVYKKDEAPTRLVVFAHGIGHTVRKSWLPHMLREIRLARTFENNPGNVAFVTTDYRDNLGFPTLRGAHDTIAATLHAMKKFPSIETVYIFGVSMGGSISGTAIVESTAVTADGSSLYDYWLDVEGVSQLIETYAEATAAASISETAAQAQAGIERETGGNPLICPLAYERRSPAYQAAEMKLAGLRAATVVHAINDGLVPHNQGRVMASGLTTAGIPTQFFTIVGIPPFQDPGTTGTGTLGLGDLDPYLNLAGHGSEAQAYHPVMRVAFENMRKMLDGTYNETVPYFECVVDPNIPSDSCPVDQLQP</sequence>
<dbReference type="EMBL" id="CP014544">
    <property type="protein sequence ID" value="AMO70123.1"/>
    <property type="molecule type" value="Genomic_DNA"/>
</dbReference>
<name>A0A127MA47_9GAMM</name>
<gene>
    <name evidence="1" type="ORF">AZF00_18240</name>
</gene>